<dbReference type="PROSITE" id="PS51007">
    <property type="entry name" value="CYTC"/>
    <property type="match status" value="1"/>
</dbReference>
<sequence length="118" mass="12335">MCRGMQGGCPMRSKQVFAAAALGVVILLLSACGSKDGGASGSKPQADGPALYRNYCISCHGGGLQDVQGPNLEHVGSRLSEEQIVRQITQGGGGMPSFKVSIRQEDIQTLAQWLAAMK</sequence>
<evidence type="ECO:0000256" key="3">
    <source>
        <dbReference type="ARBA" id="ARBA00022723"/>
    </source>
</evidence>
<keyword evidence="1" id="KW-0813">Transport</keyword>
<dbReference type="OrthoDB" id="7933886at2"/>
<evidence type="ECO:0000313" key="9">
    <source>
        <dbReference type="Proteomes" id="UP000298246"/>
    </source>
</evidence>
<organism evidence="8 9">
    <name type="scientific">Paenibacillus athensensis</name>
    <dbReference type="NCBI Taxonomy" id="1967502"/>
    <lineage>
        <taxon>Bacteria</taxon>
        <taxon>Bacillati</taxon>
        <taxon>Bacillota</taxon>
        <taxon>Bacilli</taxon>
        <taxon>Bacillales</taxon>
        <taxon>Paenibacillaceae</taxon>
        <taxon>Paenibacillus</taxon>
    </lineage>
</organism>
<dbReference type="PROSITE" id="PS51257">
    <property type="entry name" value="PROKAR_LIPOPROTEIN"/>
    <property type="match status" value="1"/>
</dbReference>
<dbReference type="SUPFAM" id="SSF46626">
    <property type="entry name" value="Cytochrome c"/>
    <property type="match status" value="1"/>
</dbReference>
<evidence type="ECO:0000256" key="6">
    <source>
        <dbReference type="PROSITE-ProRule" id="PRU00433"/>
    </source>
</evidence>
<accession>A0A4Y8PZH8</accession>
<evidence type="ECO:0000256" key="4">
    <source>
        <dbReference type="ARBA" id="ARBA00022982"/>
    </source>
</evidence>
<name>A0A4Y8PZH8_9BACL</name>
<dbReference type="PANTHER" id="PTHR37823">
    <property type="entry name" value="CYTOCHROME C-553-LIKE"/>
    <property type="match status" value="1"/>
</dbReference>
<dbReference type="InterPro" id="IPR009056">
    <property type="entry name" value="Cyt_c-like_dom"/>
</dbReference>
<proteinExistence type="predicted"/>
<dbReference type="GO" id="GO:0020037">
    <property type="term" value="F:heme binding"/>
    <property type="evidence" value="ECO:0007669"/>
    <property type="project" value="InterPro"/>
</dbReference>
<evidence type="ECO:0000256" key="5">
    <source>
        <dbReference type="ARBA" id="ARBA00023004"/>
    </source>
</evidence>
<feature type="domain" description="Cytochrome c" evidence="7">
    <location>
        <begin position="43"/>
        <end position="118"/>
    </location>
</feature>
<dbReference type="InterPro" id="IPR036909">
    <property type="entry name" value="Cyt_c-like_dom_sf"/>
</dbReference>
<dbReference type="PANTHER" id="PTHR37823:SF4">
    <property type="entry name" value="MENAQUINOL-CYTOCHROME C REDUCTASE CYTOCHROME B_C SUBUNIT"/>
    <property type="match status" value="1"/>
</dbReference>
<evidence type="ECO:0000259" key="7">
    <source>
        <dbReference type="PROSITE" id="PS51007"/>
    </source>
</evidence>
<keyword evidence="4" id="KW-0249">Electron transport</keyword>
<dbReference type="GO" id="GO:0009055">
    <property type="term" value="F:electron transfer activity"/>
    <property type="evidence" value="ECO:0007669"/>
    <property type="project" value="InterPro"/>
</dbReference>
<gene>
    <name evidence="8" type="ORF">B5M42_15225</name>
</gene>
<keyword evidence="2 6" id="KW-0349">Heme</keyword>
<dbReference type="Pfam" id="PF13442">
    <property type="entry name" value="Cytochrome_CBB3"/>
    <property type="match status" value="1"/>
</dbReference>
<evidence type="ECO:0000313" key="8">
    <source>
        <dbReference type="EMBL" id="TFE86194.1"/>
    </source>
</evidence>
<dbReference type="GO" id="GO:0046872">
    <property type="term" value="F:metal ion binding"/>
    <property type="evidence" value="ECO:0007669"/>
    <property type="project" value="UniProtKB-KW"/>
</dbReference>
<evidence type="ECO:0000256" key="1">
    <source>
        <dbReference type="ARBA" id="ARBA00022448"/>
    </source>
</evidence>
<comment type="caution">
    <text evidence="8">The sequence shown here is derived from an EMBL/GenBank/DDBJ whole genome shotgun (WGS) entry which is preliminary data.</text>
</comment>
<dbReference type="InterPro" id="IPR051811">
    <property type="entry name" value="Cytochrome_c550/c551-like"/>
</dbReference>
<protein>
    <recommendedName>
        <fullName evidence="7">Cytochrome c domain-containing protein</fullName>
    </recommendedName>
</protein>
<dbReference type="EMBL" id="MYFO01000020">
    <property type="protein sequence ID" value="TFE86194.1"/>
    <property type="molecule type" value="Genomic_DNA"/>
</dbReference>
<dbReference type="Gene3D" id="1.10.760.10">
    <property type="entry name" value="Cytochrome c-like domain"/>
    <property type="match status" value="1"/>
</dbReference>
<keyword evidence="5 6" id="KW-0408">Iron</keyword>
<keyword evidence="3 6" id="KW-0479">Metal-binding</keyword>
<evidence type="ECO:0000256" key="2">
    <source>
        <dbReference type="ARBA" id="ARBA00022617"/>
    </source>
</evidence>
<keyword evidence="9" id="KW-1185">Reference proteome</keyword>
<reference evidence="8 9" key="1">
    <citation type="submission" date="2017-03" db="EMBL/GenBank/DDBJ databases">
        <title>Isolation of Levoglucosan Utilizing Bacteria.</title>
        <authorList>
            <person name="Arya A.S."/>
        </authorList>
    </citation>
    <scope>NUCLEOTIDE SEQUENCE [LARGE SCALE GENOMIC DNA]</scope>
    <source>
        <strain evidence="8 9">MEC069</strain>
    </source>
</reference>
<dbReference type="AlphaFoldDB" id="A0A4Y8PZH8"/>
<dbReference type="Proteomes" id="UP000298246">
    <property type="component" value="Unassembled WGS sequence"/>
</dbReference>